<sequence length="78" mass="8786">MNHLALKSSSRIIIGGKPMMLLPLGIYEKITKNLEKLNSKNTAKNTKKTNLAFSTATSESSLSKDWFKLAEEKTWMNL</sequence>
<evidence type="ECO:0000313" key="2">
    <source>
        <dbReference type="Proteomes" id="UP000230732"/>
    </source>
</evidence>
<dbReference type="EMBL" id="PFKX01000005">
    <property type="protein sequence ID" value="PIY58796.1"/>
    <property type="molecule type" value="Genomic_DNA"/>
</dbReference>
<dbReference type="AlphaFoldDB" id="A0A2M7Q5S3"/>
<name>A0A2M7Q5S3_9BACT</name>
<comment type="caution">
    <text evidence="1">The sequence shown here is derived from an EMBL/GenBank/DDBJ whole genome shotgun (WGS) entry which is preliminary data.</text>
</comment>
<gene>
    <name evidence="1" type="ORF">COY98_00160</name>
</gene>
<dbReference type="Proteomes" id="UP000230732">
    <property type="component" value="Unassembled WGS sequence"/>
</dbReference>
<organism evidence="1 2">
    <name type="scientific">Candidatus Yonathbacteria bacterium CG_4_10_14_0_8_um_filter_43_17</name>
    <dbReference type="NCBI Taxonomy" id="1975099"/>
    <lineage>
        <taxon>Bacteria</taxon>
        <taxon>Candidatus Yonathiibacteriota</taxon>
    </lineage>
</organism>
<reference evidence="2" key="1">
    <citation type="submission" date="2017-09" db="EMBL/GenBank/DDBJ databases">
        <title>Depth-based differentiation of microbial function through sediment-hosted aquifers and enrichment of novel symbionts in the deep terrestrial subsurface.</title>
        <authorList>
            <person name="Probst A.J."/>
            <person name="Ladd B."/>
            <person name="Jarett J.K."/>
            <person name="Geller-Mcgrath D.E."/>
            <person name="Sieber C.M.K."/>
            <person name="Emerson J.B."/>
            <person name="Anantharaman K."/>
            <person name="Thomas B.C."/>
            <person name="Malmstrom R."/>
            <person name="Stieglmeier M."/>
            <person name="Klingl A."/>
            <person name="Woyke T."/>
            <person name="Ryan C.M."/>
            <person name="Banfield J.F."/>
        </authorList>
    </citation>
    <scope>NUCLEOTIDE SEQUENCE [LARGE SCALE GENOMIC DNA]</scope>
</reference>
<accession>A0A2M7Q5S3</accession>
<evidence type="ECO:0000313" key="1">
    <source>
        <dbReference type="EMBL" id="PIY58796.1"/>
    </source>
</evidence>
<proteinExistence type="predicted"/>
<protein>
    <submittedName>
        <fullName evidence="1">Uncharacterized protein</fullName>
    </submittedName>
</protein>